<dbReference type="AlphaFoldDB" id="A0A5D3FAX9"/>
<evidence type="ECO:0000256" key="1">
    <source>
        <dbReference type="SAM" id="MobiDB-lite"/>
    </source>
</evidence>
<sequence>MPDEIPDAPEGWPSADPDSIVRARNDGGVRALIARAMWKRDYQPGAEANIGGMVYEIADRVAEQAVPEIERRALRNAADALLAAGFHEDRCSYGPPGTCDCSLGEHYRWLIARARG</sequence>
<comment type="caution">
    <text evidence="2">The sequence shown here is derived from an EMBL/GenBank/DDBJ whole genome shotgun (WGS) entry which is preliminary data.</text>
</comment>
<dbReference type="Proteomes" id="UP000323505">
    <property type="component" value="Unassembled WGS sequence"/>
</dbReference>
<protein>
    <submittedName>
        <fullName evidence="2">Uncharacterized protein</fullName>
    </submittedName>
</protein>
<gene>
    <name evidence="2" type="ORF">FXF68_30875</name>
</gene>
<name>A0A5D3FAX9_9ACTN</name>
<keyword evidence="3" id="KW-1185">Reference proteome</keyword>
<evidence type="ECO:0000313" key="2">
    <source>
        <dbReference type="EMBL" id="TYK45088.1"/>
    </source>
</evidence>
<feature type="region of interest" description="Disordered" evidence="1">
    <location>
        <begin position="1"/>
        <end position="21"/>
    </location>
</feature>
<dbReference type="RefSeq" id="WP_148765404.1">
    <property type="nucleotide sequence ID" value="NZ_VSRQ01000007.1"/>
</dbReference>
<evidence type="ECO:0000313" key="3">
    <source>
        <dbReference type="Proteomes" id="UP000323505"/>
    </source>
</evidence>
<reference evidence="2 3" key="1">
    <citation type="submission" date="2019-08" db="EMBL/GenBank/DDBJ databases">
        <title>Actinomadura sp. nov. CYP1-5 isolated from mountain soil.</title>
        <authorList>
            <person name="Songsumanus A."/>
            <person name="Kuncharoen N."/>
            <person name="Kudo T."/>
            <person name="Yuki M."/>
            <person name="Igarashi Y."/>
            <person name="Tanasupawat S."/>
        </authorList>
    </citation>
    <scope>NUCLEOTIDE SEQUENCE [LARGE SCALE GENOMIC DNA]</scope>
    <source>
        <strain evidence="2 3">CYP1-5</strain>
    </source>
</reference>
<accession>A0A5D3FAX9</accession>
<dbReference type="EMBL" id="VSRQ01000007">
    <property type="protein sequence ID" value="TYK45088.1"/>
    <property type="molecule type" value="Genomic_DNA"/>
</dbReference>
<organism evidence="2 3">
    <name type="scientific">Actinomadura decatromicini</name>
    <dbReference type="NCBI Taxonomy" id="2604572"/>
    <lineage>
        <taxon>Bacteria</taxon>
        <taxon>Bacillati</taxon>
        <taxon>Actinomycetota</taxon>
        <taxon>Actinomycetes</taxon>
        <taxon>Streptosporangiales</taxon>
        <taxon>Thermomonosporaceae</taxon>
        <taxon>Actinomadura</taxon>
    </lineage>
</organism>
<proteinExistence type="predicted"/>